<dbReference type="AlphaFoldDB" id="A0A101I768"/>
<evidence type="ECO:0000313" key="1">
    <source>
        <dbReference type="EMBL" id="KUK68083.1"/>
    </source>
</evidence>
<reference evidence="3 4" key="2">
    <citation type="journal article" date="2015" name="MBio">
        <title>Genome-Resolved Metagenomic Analysis Reveals Roles for Candidate Phyla and Other Microbial Community Members in Biogeochemical Transformations in Oil Reservoirs.</title>
        <authorList>
            <person name="Hu P."/>
            <person name="Tom L."/>
            <person name="Singh A."/>
            <person name="Thomas B.C."/>
            <person name="Baker B.J."/>
            <person name="Piceno Y.M."/>
            <person name="Andersen G.L."/>
            <person name="Banfield J.F."/>
        </authorList>
    </citation>
    <scope>NUCLEOTIDE SEQUENCE [LARGE SCALE GENOMIC DNA]</scope>
</reference>
<comment type="caution">
    <text evidence="2">The sequence shown here is derived from an EMBL/GenBank/DDBJ whole genome shotgun (WGS) entry which is preliminary data.</text>
</comment>
<reference evidence="2" key="1">
    <citation type="journal article" date="2015" name="MBio">
        <title>Genome-resolved metagenomic analysis reveals roles for candidate phyla and other microbial community members in biogeochemical transformations in oil reservoirs.</title>
        <authorList>
            <person name="Hu P."/>
            <person name="Tom L."/>
            <person name="Singh A."/>
            <person name="Thomas B.C."/>
            <person name="Baker B.J."/>
            <person name="Piceno Y.M."/>
            <person name="Andersen G.L."/>
            <person name="Banfield J.F."/>
        </authorList>
    </citation>
    <scope>NUCLEOTIDE SEQUENCE [LARGE SCALE GENOMIC DNA]</scope>
    <source>
        <strain evidence="1">46_47</strain>
        <strain evidence="2">46_70</strain>
    </source>
</reference>
<accession>A0A101I768</accession>
<sequence length="78" mass="9069">MLNNCRLEQRIVNPRKVENFVDSKGTSVLPERLRTKRDKGRSLSEQPVDKFAVVIYYIVSKRIPGEQENPALSVFMIY</sequence>
<dbReference type="EMBL" id="LGGH01000039">
    <property type="protein sequence ID" value="KUK68083.1"/>
    <property type="molecule type" value="Genomic_DNA"/>
</dbReference>
<evidence type="ECO:0000313" key="4">
    <source>
        <dbReference type="Proteomes" id="UP000055014"/>
    </source>
</evidence>
<evidence type="ECO:0000313" key="2">
    <source>
        <dbReference type="EMBL" id="KUK89960.1"/>
    </source>
</evidence>
<dbReference type="Proteomes" id="UP000054260">
    <property type="component" value="Unassembled WGS sequence"/>
</dbReference>
<name>A0A101I768_9BACT</name>
<protein>
    <submittedName>
        <fullName evidence="2">Uncharacterized protein</fullName>
    </submittedName>
</protein>
<gene>
    <name evidence="1" type="ORF">XD86_0405</name>
    <name evidence="2" type="ORF">XE02_0764</name>
</gene>
<dbReference type="EMBL" id="LGGW01000059">
    <property type="protein sequence ID" value="KUK89960.1"/>
    <property type="molecule type" value="Genomic_DNA"/>
</dbReference>
<organism evidence="2 4">
    <name type="scientific">Mesotoga infera</name>
    <dbReference type="NCBI Taxonomy" id="1236046"/>
    <lineage>
        <taxon>Bacteria</taxon>
        <taxon>Thermotogati</taxon>
        <taxon>Thermotogota</taxon>
        <taxon>Thermotogae</taxon>
        <taxon>Kosmotogales</taxon>
        <taxon>Kosmotogaceae</taxon>
        <taxon>Mesotoga</taxon>
    </lineage>
</organism>
<proteinExistence type="predicted"/>
<dbReference type="Proteomes" id="UP000055014">
    <property type="component" value="Unassembled WGS sequence"/>
</dbReference>
<evidence type="ECO:0000313" key="3">
    <source>
        <dbReference type="Proteomes" id="UP000054260"/>
    </source>
</evidence>